<accession>A0A1H9Z7P2</accession>
<keyword evidence="1" id="KW-0472">Membrane</keyword>
<keyword evidence="3" id="KW-1185">Reference proteome</keyword>
<dbReference type="Proteomes" id="UP000198618">
    <property type="component" value="Unassembled WGS sequence"/>
</dbReference>
<feature type="transmembrane region" description="Helical" evidence="1">
    <location>
        <begin position="12"/>
        <end position="29"/>
    </location>
</feature>
<organism evidence="2 3">
    <name type="scientific">Oceanobacillus limi</name>
    <dbReference type="NCBI Taxonomy" id="930131"/>
    <lineage>
        <taxon>Bacteria</taxon>
        <taxon>Bacillati</taxon>
        <taxon>Bacillota</taxon>
        <taxon>Bacilli</taxon>
        <taxon>Bacillales</taxon>
        <taxon>Bacillaceae</taxon>
        <taxon>Oceanobacillus</taxon>
    </lineage>
</organism>
<evidence type="ECO:0000256" key="1">
    <source>
        <dbReference type="SAM" id="Phobius"/>
    </source>
</evidence>
<sequence>MFDKVSSTDIFYIIAFIATLGFLYISLITA</sequence>
<protein>
    <submittedName>
        <fullName evidence="2">Uncharacterized protein</fullName>
    </submittedName>
</protein>
<evidence type="ECO:0000313" key="3">
    <source>
        <dbReference type="Proteomes" id="UP000198618"/>
    </source>
</evidence>
<keyword evidence="1" id="KW-0812">Transmembrane</keyword>
<keyword evidence="1" id="KW-1133">Transmembrane helix</keyword>
<dbReference type="STRING" id="930131.SAMN05216389_102132"/>
<name>A0A1H9Z7P2_9BACI</name>
<reference evidence="2 3" key="1">
    <citation type="submission" date="2016-10" db="EMBL/GenBank/DDBJ databases">
        <authorList>
            <person name="de Groot N.N."/>
        </authorList>
    </citation>
    <scope>NUCLEOTIDE SEQUENCE [LARGE SCALE GENOMIC DNA]</scope>
    <source>
        <strain evidence="2 3">IBRC-M 10780</strain>
    </source>
</reference>
<evidence type="ECO:0000313" key="2">
    <source>
        <dbReference type="EMBL" id="SES77595.1"/>
    </source>
</evidence>
<dbReference type="AlphaFoldDB" id="A0A1H9Z7P2"/>
<dbReference type="EMBL" id="FOHE01000002">
    <property type="protein sequence ID" value="SES77595.1"/>
    <property type="molecule type" value="Genomic_DNA"/>
</dbReference>
<gene>
    <name evidence="2" type="ORF">SAMN05216389_102132</name>
</gene>
<proteinExistence type="predicted"/>